<dbReference type="SUPFAM" id="SSF52540">
    <property type="entry name" value="P-loop containing nucleoside triphosphate hydrolases"/>
    <property type="match status" value="1"/>
</dbReference>
<dbReference type="InterPro" id="IPR027417">
    <property type="entry name" value="P-loop_NTPase"/>
</dbReference>
<reference evidence="2" key="1">
    <citation type="journal article" date="2021" name="PeerJ">
        <title>Extensive microbial diversity within the chicken gut microbiome revealed by metagenomics and culture.</title>
        <authorList>
            <person name="Gilroy R."/>
            <person name="Ravi A."/>
            <person name="Getino M."/>
            <person name="Pursley I."/>
            <person name="Horton D.L."/>
            <person name="Alikhan N.F."/>
            <person name="Baker D."/>
            <person name="Gharbi K."/>
            <person name="Hall N."/>
            <person name="Watson M."/>
            <person name="Adriaenssens E.M."/>
            <person name="Foster-Nyarko E."/>
            <person name="Jarju S."/>
            <person name="Secka A."/>
            <person name="Antonio M."/>
            <person name="Oren A."/>
            <person name="Chaudhuri R.R."/>
            <person name="La Ragione R."/>
            <person name="Hildebrand F."/>
            <person name="Pallen M.J."/>
        </authorList>
    </citation>
    <scope>NUCLEOTIDE SEQUENCE</scope>
    <source>
        <strain evidence="2">ChiSxjej3B15-24422</strain>
    </source>
</reference>
<dbReference type="EMBL" id="DXDD01000175">
    <property type="protein sequence ID" value="HIY61799.1"/>
    <property type="molecule type" value="Genomic_DNA"/>
</dbReference>
<sequence length="567" mass="65441">MAVWKKLPMGIEQFEEIRRDGYYYVDKTGLIRVLMENGGKANLFTRPRRFGKSLNMSMLRSFFEIGCDGKLFDGLEIAGEKELCEKYMGKYPVISISLKGVEAENWEEARDMIAEVIREEARRFQFLFDSDRLTEIDKEFFSLLLKARMSDQSLKSSLRELSLLLCRHYGQQVIILIDEYDVPLAKANERGYYDRMALLIRNMFEAALKTNDNLHFAVLTGCLRVAKESIFTGLNNFSVFSITDMDFDEYFGFTDSEVKEMLDYYGLKENYGIVKEWYDGYRFGRTQIYCPWDVICYCSKNRNHKNLPPQNYWLNTSGNEMLKHFIEGAAAGTGLRTITRTEIERLVDGAEVQKEIHQELTYPELYASADNIWSALFMTGYLTWRGEPDGNRYRLVIPNREIRNIFTEQILAMFKEKTAKDGTLLNAFCSALAEGRPKEVERLFTSYMEKTVSIRDTFVRKPTKENFYHGMLLGILGFKEGWTVTSNKEAGDGFSDIMIRIDDADIGIIIEVKYADTGAETECRKALRQIDEKGYAKELQKEGIAVVLKYAIVCGRKRCQVLLETTG</sequence>
<gene>
    <name evidence="2" type="ORF">H9831_14185</name>
</gene>
<dbReference type="PANTHER" id="PTHR34825:SF1">
    <property type="entry name" value="AAA-ATPASE-LIKE DOMAIN-CONTAINING PROTEIN"/>
    <property type="match status" value="1"/>
</dbReference>
<dbReference type="Pfam" id="PF09820">
    <property type="entry name" value="AAA-ATPase_like"/>
    <property type="match status" value="1"/>
</dbReference>
<keyword evidence="2" id="KW-0547">Nucleotide-binding</keyword>
<dbReference type="InterPro" id="IPR018631">
    <property type="entry name" value="AAA-ATPase-like_dom"/>
</dbReference>
<proteinExistence type="predicted"/>
<comment type="caution">
    <text evidence="2">The sequence shown here is derived from an EMBL/GenBank/DDBJ whole genome shotgun (WGS) entry which is preliminary data.</text>
</comment>
<evidence type="ECO:0000259" key="1">
    <source>
        <dbReference type="Pfam" id="PF09820"/>
    </source>
</evidence>
<reference evidence="2" key="2">
    <citation type="submission" date="2021-04" db="EMBL/GenBank/DDBJ databases">
        <authorList>
            <person name="Gilroy R."/>
        </authorList>
    </citation>
    <scope>NUCLEOTIDE SEQUENCE</scope>
    <source>
        <strain evidence="2">ChiSxjej3B15-24422</strain>
    </source>
</reference>
<dbReference type="Proteomes" id="UP000824007">
    <property type="component" value="Unassembled WGS sequence"/>
</dbReference>
<accession>A0A9D1YS01</accession>
<dbReference type="Pfam" id="PF08011">
    <property type="entry name" value="PDDEXK_9"/>
    <property type="match status" value="1"/>
</dbReference>
<keyword evidence="2" id="KW-0067">ATP-binding</keyword>
<name>A0A9D1YS01_9FIRM</name>
<evidence type="ECO:0000313" key="2">
    <source>
        <dbReference type="EMBL" id="HIY61799.1"/>
    </source>
</evidence>
<organism evidence="2 3">
    <name type="scientific">Candidatus Eisenbergiella pullistercoris</name>
    <dbReference type="NCBI Taxonomy" id="2838555"/>
    <lineage>
        <taxon>Bacteria</taxon>
        <taxon>Bacillati</taxon>
        <taxon>Bacillota</taxon>
        <taxon>Clostridia</taxon>
        <taxon>Lachnospirales</taxon>
        <taxon>Lachnospiraceae</taxon>
        <taxon>Eisenbergiella</taxon>
    </lineage>
</organism>
<dbReference type="PANTHER" id="PTHR34825">
    <property type="entry name" value="CONSERVED PROTEIN, WITH A WEAK D-GALACTARATE DEHYDRATASE/ALTRONATE HYDROLASE DOMAIN"/>
    <property type="match status" value="1"/>
</dbReference>
<protein>
    <submittedName>
        <fullName evidence="2">ATP-binding protein</fullName>
    </submittedName>
</protein>
<feature type="domain" description="AAA-ATPase-like" evidence="1">
    <location>
        <begin position="8"/>
        <end position="231"/>
    </location>
</feature>
<evidence type="ECO:0000313" key="3">
    <source>
        <dbReference type="Proteomes" id="UP000824007"/>
    </source>
</evidence>
<dbReference type="GO" id="GO:0005524">
    <property type="term" value="F:ATP binding"/>
    <property type="evidence" value="ECO:0007669"/>
    <property type="project" value="UniProtKB-KW"/>
</dbReference>
<dbReference type="AlphaFoldDB" id="A0A9D1YS01"/>
<dbReference type="InterPro" id="IPR012547">
    <property type="entry name" value="PDDEXK_9"/>
</dbReference>